<gene>
    <name evidence="2" type="ORF">T12_4011</name>
</gene>
<keyword evidence="1" id="KW-1133">Transmembrane helix</keyword>
<proteinExistence type="predicted"/>
<dbReference type="AlphaFoldDB" id="A0A0V0ZKJ6"/>
<evidence type="ECO:0000313" key="2">
    <source>
        <dbReference type="EMBL" id="KRY12964.1"/>
    </source>
</evidence>
<keyword evidence="1" id="KW-0472">Membrane</keyword>
<accession>A0A0V0ZKJ6</accession>
<keyword evidence="1" id="KW-0812">Transmembrane</keyword>
<evidence type="ECO:0000313" key="3">
    <source>
        <dbReference type="Proteomes" id="UP000054783"/>
    </source>
</evidence>
<evidence type="ECO:0000256" key="1">
    <source>
        <dbReference type="SAM" id="Phobius"/>
    </source>
</evidence>
<keyword evidence="3" id="KW-1185">Reference proteome</keyword>
<name>A0A0V0ZKJ6_9BILA</name>
<protein>
    <submittedName>
        <fullName evidence="2">Uncharacterized protein</fullName>
    </submittedName>
</protein>
<organism evidence="2 3">
    <name type="scientific">Trichinella patagoniensis</name>
    <dbReference type="NCBI Taxonomy" id="990121"/>
    <lineage>
        <taxon>Eukaryota</taxon>
        <taxon>Metazoa</taxon>
        <taxon>Ecdysozoa</taxon>
        <taxon>Nematoda</taxon>
        <taxon>Enoplea</taxon>
        <taxon>Dorylaimia</taxon>
        <taxon>Trichinellida</taxon>
        <taxon>Trichinellidae</taxon>
        <taxon>Trichinella</taxon>
    </lineage>
</organism>
<reference evidence="2 3" key="1">
    <citation type="submission" date="2015-01" db="EMBL/GenBank/DDBJ databases">
        <title>Evolution of Trichinella species and genotypes.</title>
        <authorList>
            <person name="Korhonen P.K."/>
            <person name="Edoardo P."/>
            <person name="Giuseppe L.R."/>
            <person name="Gasser R.B."/>
        </authorList>
    </citation>
    <scope>NUCLEOTIDE SEQUENCE [LARGE SCALE GENOMIC DNA]</scope>
    <source>
        <strain evidence="2">ISS2496</strain>
    </source>
</reference>
<comment type="caution">
    <text evidence="2">The sequence shown here is derived from an EMBL/GenBank/DDBJ whole genome shotgun (WGS) entry which is preliminary data.</text>
</comment>
<sequence length="157" mass="17831">MNTAIIGTDIQIDKRIIKRKAWGSMRHQGIHRGSMIKKVWLCLIYIYCCSFGFAALYFGCNSQLTIGTLPEINFARCEEYFRLQAKFSPPFLTGHLTLVSANIFASFVTSDELVNAILSKQRNRLNLEMRGDLRLKLTNFQPNINALAAAHQTHPSH</sequence>
<dbReference type="Proteomes" id="UP000054783">
    <property type="component" value="Unassembled WGS sequence"/>
</dbReference>
<dbReference type="EMBL" id="JYDQ01000151">
    <property type="protein sequence ID" value="KRY12964.1"/>
    <property type="molecule type" value="Genomic_DNA"/>
</dbReference>
<feature type="transmembrane region" description="Helical" evidence="1">
    <location>
        <begin position="39"/>
        <end position="59"/>
    </location>
</feature>